<proteinExistence type="predicted"/>
<dbReference type="AlphaFoldDB" id="A0AAU1TWX1"/>
<name>A0AAU1TWX1_9ACTN</name>
<accession>A0AAU1TWX1</accession>
<feature type="region of interest" description="Disordered" evidence="1">
    <location>
        <begin position="1"/>
        <end position="28"/>
    </location>
</feature>
<gene>
    <name evidence="2" type="ORF">OHU69_01640</name>
</gene>
<evidence type="ECO:0000313" key="2">
    <source>
        <dbReference type="EMBL" id="WTS09924.1"/>
    </source>
</evidence>
<evidence type="ECO:0000256" key="1">
    <source>
        <dbReference type="SAM" id="MobiDB-lite"/>
    </source>
</evidence>
<dbReference type="EMBL" id="CP108195">
    <property type="protein sequence ID" value="WTS09924.1"/>
    <property type="molecule type" value="Genomic_DNA"/>
</dbReference>
<feature type="compositionally biased region" description="Acidic residues" evidence="1">
    <location>
        <begin position="1"/>
        <end position="11"/>
    </location>
</feature>
<reference evidence="2" key="1">
    <citation type="submission" date="2022-10" db="EMBL/GenBank/DDBJ databases">
        <title>The complete genomes of actinobacterial strains from the NBC collection.</title>
        <authorList>
            <person name="Joergensen T.S."/>
            <person name="Alvarez Arevalo M."/>
            <person name="Sterndorff E.B."/>
            <person name="Faurdal D."/>
            <person name="Vuksanovic O."/>
            <person name="Mourched A.-S."/>
            <person name="Charusanti P."/>
            <person name="Shaw S."/>
            <person name="Blin K."/>
            <person name="Weber T."/>
        </authorList>
    </citation>
    <scope>NUCLEOTIDE SEQUENCE</scope>
    <source>
        <strain evidence="2">NBC_00119</strain>
    </source>
</reference>
<protein>
    <submittedName>
        <fullName evidence="2">Uncharacterized protein</fullName>
    </submittedName>
</protein>
<organism evidence="2">
    <name type="scientific">Streptomyces sp. NBC_00119</name>
    <dbReference type="NCBI Taxonomy" id="2975659"/>
    <lineage>
        <taxon>Bacteria</taxon>
        <taxon>Bacillati</taxon>
        <taxon>Actinomycetota</taxon>
        <taxon>Actinomycetes</taxon>
        <taxon>Kitasatosporales</taxon>
        <taxon>Streptomycetaceae</taxon>
        <taxon>Streptomyces</taxon>
    </lineage>
</organism>
<sequence>MSEGPGDDEWGEPTPDAVLHTGTEQLPDPEDVVLASGHDITPERLEQARRLLDEEGAAGVEKLLP</sequence>